<evidence type="ECO:0000256" key="2">
    <source>
        <dbReference type="ARBA" id="ARBA00022695"/>
    </source>
</evidence>
<dbReference type="GO" id="GO:0016779">
    <property type="term" value="F:nucleotidyltransferase activity"/>
    <property type="evidence" value="ECO:0007669"/>
    <property type="project" value="UniProtKB-KW"/>
</dbReference>
<dbReference type="Pfam" id="PF12804">
    <property type="entry name" value="NTP_transf_3"/>
    <property type="match status" value="1"/>
</dbReference>
<dbReference type="SUPFAM" id="SSF53448">
    <property type="entry name" value="Nucleotide-diphospho-sugar transferases"/>
    <property type="match status" value="1"/>
</dbReference>
<dbReference type="CDD" id="cd02523">
    <property type="entry name" value="PC_cytidylyltransferase"/>
    <property type="match status" value="1"/>
</dbReference>
<organism evidence="4 5">
    <name type="scientific">Fodinibius salicampi</name>
    <dbReference type="NCBI Taxonomy" id="1920655"/>
    <lineage>
        <taxon>Bacteria</taxon>
        <taxon>Pseudomonadati</taxon>
        <taxon>Balneolota</taxon>
        <taxon>Balneolia</taxon>
        <taxon>Balneolales</taxon>
        <taxon>Balneolaceae</taxon>
        <taxon>Fodinibius</taxon>
    </lineage>
</organism>
<dbReference type="EMBL" id="JAJNDC010000003">
    <property type="protein sequence ID" value="MCW9713573.1"/>
    <property type="molecule type" value="Genomic_DNA"/>
</dbReference>
<evidence type="ECO:0000256" key="1">
    <source>
        <dbReference type="ARBA" id="ARBA00022679"/>
    </source>
</evidence>
<dbReference type="Gene3D" id="3.90.550.10">
    <property type="entry name" value="Spore Coat Polysaccharide Biosynthesis Protein SpsA, Chain A"/>
    <property type="match status" value="1"/>
</dbReference>
<dbReference type="PANTHER" id="PTHR43584:SF8">
    <property type="entry name" value="N-ACETYLMURAMATE ALPHA-1-PHOSPHATE URIDYLYLTRANSFERASE"/>
    <property type="match status" value="1"/>
</dbReference>
<gene>
    <name evidence="4" type="ORF">LQ318_11745</name>
</gene>
<comment type="caution">
    <text evidence="4">The sequence shown here is derived from an EMBL/GenBank/DDBJ whole genome shotgun (WGS) entry which is preliminary data.</text>
</comment>
<proteinExistence type="predicted"/>
<dbReference type="PANTHER" id="PTHR43584">
    <property type="entry name" value="NUCLEOTIDYL TRANSFERASE"/>
    <property type="match status" value="1"/>
</dbReference>
<reference evidence="4 5" key="1">
    <citation type="submission" date="2021-11" db="EMBL/GenBank/DDBJ databases">
        <title>Aliifidinibius sp. nov., a new bacterium isolated from saline soil.</title>
        <authorList>
            <person name="Galisteo C."/>
            <person name="De La Haba R."/>
            <person name="Sanchez-Porro C."/>
            <person name="Ventosa A."/>
        </authorList>
    </citation>
    <scope>NUCLEOTIDE SEQUENCE [LARGE SCALE GENOMIC DNA]</scope>
    <source>
        <strain evidence="4 5">KACC 190600</strain>
    </source>
</reference>
<keyword evidence="1" id="KW-0808">Transferase</keyword>
<dbReference type="Proteomes" id="UP001207337">
    <property type="component" value="Unassembled WGS sequence"/>
</dbReference>
<sequence length="258" mass="29000">MNNDYTAIILAAGKGTRLRPLTNNTPKCMVPVDGKPLLGRQLDLLTQLGIEKNIVVTGYLEEKIADPRITKVHNTEYDTTNMVYSLFCAKNYLSGDVIVAYGDIIYSEQVLQKLLQSEKDMVIASDEAWLSYWQQRCDDPLSDAETFKKGAGNRVESLGQTPSSTDDIEGQFIGLIKFSENGCQRLKEEYATANKSDAWESGRTLQNAYMTDMLNYFALKGELHYVPIQRGWFEVDTPRDLKIASDQISQPFAENTGQ</sequence>
<name>A0ABT3Q0B8_9BACT</name>
<evidence type="ECO:0000313" key="5">
    <source>
        <dbReference type="Proteomes" id="UP001207337"/>
    </source>
</evidence>
<protein>
    <submittedName>
        <fullName evidence="4">Phosphocholine cytidylyltransferase family protein</fullName>
    </submittedName>
</protein>
<feature type="domain" description="MobA-like NTP transferase" evidence="3">
    <location>
        <begin position="7"/>
        <end position="127"/>
    </location>
</feature>
<dbReference type="InterPro" id="IPR029044">
    <property type="entry name" value="Nucleotide-diphossugar_trans"/>
</dbReference>
<dbReference type="InterPro" id="IPR025877">
    <property type="entry name" value="MobA-like_NTP_Trfase"/>
</dbReference>
<evidence type="ECO:0000259" key="3">
    <source>
        <dbReference type="Pfam" id="PF12804"/>
    </source>
</evidence>
<evidence type="ECO:0000313" key="4">
    <source>
        <dbReference type="EMBL" id="MCW9713573.1"/>
    </source>
</evidence>
<keyword evidence="5" id="KW-1185">Reference proteome</keyword>
<accession>A0ABT3Q0B8</accession>
<keyword evidence="2 4" id="KW-0548">Nucleotidyltransferase</keyword>
<dbReference type="InterPro" id="IPR050065">
    <property type="entry name" value="GlmU-like"/>
</dbReference>
<dbReference type="RefSeq" id="WP_265790377.1">
    <property type="nucleotide sequence ID" value="NZ_BAABRS010000003.1"/>
</dbReference>